<organism evidence="2 3">
    <name type="scientific">Botryosphaeria dothidea</name>
    <dbReference type="NCBI Taxonomy" id="55169"/>
    <lineage>
        <taxon>Eukaryota</taxon>
        <taxon>Fungi</taxon>
        <taxon>Dikarya</taxon>
        <taxon>Ascomycota</taxon>
        <taxon>Pezizomycotina</taxon>
        <taxon>Dothideomycetes</taxon>
        <taxon>Dothideomycetes incertae sedis</taxon>
        <taxon>Botryosphaeriales</taxon>
        <taxon>Botryosphaeriaceae</taxon>
        <taxon>Botryosphaeria</taxon>
    </lineage>
</organism>
<feature type="signal peptide" evidence="1">
    <location>
        <begin position="1"/>
        <end position="20"/>
    </location>
</feature>
<proteinExistence type="predicted"/>
<keyword evidence="3" id="KW-1185">Reference proteome</keyword>
<dbReference type="EMBL" id="WWBZ02000022">
    <property type="protein sequence ID" value="KAF4308503.1"/>
    <property type="molecule type" value="Genomic_DNA"/>
</dbReference>
<gene>
    <name evidence="2" type="ORF">GTA08_BOTSDO03884</name>
</gene>
<evidence type="ECO:0000313" key="2">
    <source>
        <dbReference type="EMBL" id="KAF4308503.1"/>
    </source>
</evidence>
<feature type="chain" id="PRO_5034492112" description="Secreted protein" evidence="1">
    <location>
        <begin position="21"/>
        <end position="215"/>
    </location>
</feature>
<evidence type="ECO:0000313" key="3">
    <source>
        <dbReference type="Proteomes" id="UP000572817"/>
    </source>
</evidence>
<name>A0A8H4N5Z9_9PEZI</name>
<evidence type="ECO:0000256" key="1">
    <source>
        <dbReference type="SAM" id="SignalP"/>
    </source>
</evidence>
<keyword evidence="1" id="KW-0732">Signal</keyword>
<reference evidence="2" key="1">
    <citation type="submission" date="2020-04" db="EMBL/GenBank/DDBJ databases">
        <title>Genome Assembly and Annotation of Botryosphaeria dothidea sdau 11-99, a Latent Pathogen of Apple Fruit Ring Rot in China.</title>
        <authorList>
            <person name="Yu C."/>
            <person name="Diao Y."/>
            <person name="Lu Q."/>
            <person name="Zhao J."/>
            <person name="Cui S."/>
            <person name="Peng C."/>
            <person name="He B."/>
            <person name="Liu H."/>
        </authorList>
    </citation>
    <scope>NUCLEOTIDE SEQUENCE [LARGE SCALE GENOMIC DNA]</scope>
    <source>
        <strain evidence="2">Sdau11-99</strain>
    </source>
</reference>
<comment type="caution">
    <text evidence="2">The sequence shown here is derived from an EMBL/GenBank/DDBJ whole genome shotgun (WGS) entry which is preliminary data.</text>
</comment>
<dbReference type="Proteomes" id="UP000572817">
    <property type="component" value="Unassembled WGS sequence"/>
</dbReference>
<protein>
    <recommendedName>
        <fullName evidence="4">Secreted protein</fullName>
    </recommendedName>
</protein>
<evidence type="ECO:0008006" key="4">
    <source>
        <dbReference type="Google" id="ProtNLM"/>
    </source>
</evidence>
<dbReference type="OrthoDB" id="5205431at2759"/>
<sequence>MARSFFYLAAICLSATGVLGGPVELEKRQRCGTCPLGSNPLLTLVKHFIQGDGQSDENCRWESNFGLHEDLGGRPYDERKLSNMLRVNYNEFTNQCAVEALTESLSDGKSYCVMGDCGIAASDDRTATVRWGVCMLMDTADPAQAMGALVENQNCVPTSGEVVFTKRHKSEDCDGSDMISARLGNKDIREMAPREKDDGSGWFWGGNVMQCSGLK</sequence>
<dbReference type="AlphaFoldDB" id="A0A8H4N5Z9"/>
<accession>A0A8H4N5Z9</accession>